<gene>
    <name evidence="1" type="ORF">KIPB_009220</name>
</gene>
<proteinExistence type="predicted"/>
<comment type="caution">
    <text evidence="1">The sequence shown here is derived from an EMBL/GenBank/DDBJ whole genome shotgun (WGS) entry which is preliminary data.</text>
</comment>
<dbReference type="Proteomes" id="UP000265618">
    <property type="component" value="Unassembled WGS sequence"/>
</dbReference>
<evidence type="ECO:0000313" key="2">
    <source>
        <dbReference type="Proteomes" id="UP000265618"/>
    </source>
</evidence>
<keyword evidence="2" id="KW-1185">Reference proteome</keyword>
<dbReference type="EMBL" id="BDIP01003066">
    <property type="protein sequence ID" value="GIQ87223.1"/>
    <property type="molecule type" value="Genomic_DNA"/>
</dbReference>
<evidence type="ECO:0000313" key="1">
    <source>
        <dbReference type="EMBL" id="GIQ87223.1"/>
    </source>
</evidence>
<sequence length="213" mass="24789">MCERGSDTWTECIGPSDCAMHLDANFIIGRYQQELLIPLDNGRFCILDPDSMQCREIPENTLELKEGYEIINQPFIVGDTVFFLYGIDPRDEENICYSERDGWTRPLQEDLPFFNAQCNIPVCKSTLCVTYDHDGEWRIGYLDGISQEFVEVCETNFECSKTVRLAEDRYLVWCFSDCFTTRPKRRDTFWGILHVDLAMIQERGGVLTRDMLD</sequence>
<name>A0A9K3GLC7_9EUKA</name>
<dbReference type="AlphaFoldDB" id="A0A9K3GLC7"/>
<accession>A0A9K3GLC7</accession>
<reference evidence="1 2" key="1">
    <citation type="journal article" date="2018" name="PLoS ONE">
        <title>The draft genome of Kipferlia bialata reveals reductive genome evolution in fornicate parasites.</title>
        <authorList>
            <person name="Tanifuji G."/>
            <person name="Takabayashi S."/>
            <person name="Kume K."/>
            <person name="Takagi M."/>
            <person name="Nakayama T."/>
            <person name="Kamikawa R."/>
            <person name="Inagaki Y."/>
            <person name="Hashimoto T."/>
        </authorList>
    </citation>
    <scope>NUCLEOTIDE SEQUENCE [LARGE SCALE GENOMIC DNA]</scope>
    <source>
        <strain evidence="1">NY0173</strain>
    </source>
</reference>
<organism evidence="1 2">
    <name type="scientific">Kipferlia bialata</name>
    <dbReference type="NCBI Taxonomy" id="797122"/>
    <lineage>
        <taxon>Eukaryota</taxon>
        <taxon>Metamonada</taxon>
        <taxon>Carpediemonas-like organisms</taxon>
        <taxon>Kipferlia</taxon>
    </lineage>
</organism>
<protein>
    <submittedName>
        <fullName evidence="1">Uncharacterized protein</fullName>
    </submittedName>
</protein>